<reference evidence="2 3" key="1">
    <citation type="submission" date="2019-03" db="EMBL/GenBank/DDBJ databases">
        <title>Genome Sequencing and Assembly of Various Microbes Isolated from Alder Root Nodule.</title>
        <authorList>
            <person name="Swanson E."/>
            <person name="Sevigny J.L."/>
            <person name="Pesce C."/>
            <person name="Davis I."/>
            <person name="Kleiner V."/>
            <person name="Tisa L."/>
        </authorList>
    </citation>
    <scope>NUCLEOTIDE SEQUENCE [LARGE SCALE GENOMIC DNA]</scope>
    <source>
        <strain evidence="2 3">4R-31</strain>
    </source>
</reference>
<dbReference type="InterPro" id="IPR008136">
    <property type="entry name" value="CinA_C"/>
</dbReference>
<evidence type="ECO:0000313" key="3">
    <source>
        <dbReference type="Proteomes" id="UP000298017"/>
    </source>
</evidence>
<dbReference type="SUPFAM" id="SSF142433">
    <property type="entry name" value="CinA-like"/>
    <property type="match status" value="1"/>
</dbReference>
<accession>A0AAX2SCC4</accession>
<dbReference type="InterPro" id="IPR036653">
    <property type="entry name" value="CinA-like_C"/>
</dbReference>
<dbReference type="Proteomes" id="UP000298017">
    <property type="component" value="Unassembled WGS sequence"/>
</dbReference>
<comment type="caution">
    <text evidence="2">The sequence shown here is derived from an EMBL/GenBank/DDBJ whole genome shotgun (WGS) entry which is preliminary data.</text>
</comment>
<dbReference type="AlphaFoldDB" id="A0AAX2SCC4"/>
<evidence type="ECO:0000259" key="1">
    <source>
        <dbReference type="Pfam" id="PF02464"/>
    </source>
</evidence>
<dbReference type="Pfam" id="PF02464">
    <property type="entry name" value="CinA"/>
    <property type="match status" value="1"/>
</dbReference>
<proteinExistence type="predicted"/>
<evidence type="ECO:0000313" key="2">
    <source>
        <dbReference type="EMBL" id="TFI00088.1"/>
    </source>
</evidence>
<feature type="domain" description="CinA C-terminal" evidence="1">
    <location>
        <begin position="2"/>
        <end position="145"/>
    </location>
</feature>
<dbReference type="EMBL" id="SPNK01000011">
    <property type="protein sequence ID" value="TFI00088.1"/>
    <property type="molecule type" value="Genomic_DNA"/>
</dbReference>
<dbReference type="Gene3D" id="3.90.950.20">
    <property type="entry name" value="CinA-like"/>
    <property type="match status" value="1"/>
</dbReference>
<dbReference type="NCBIfam" id="TIGR00199">
    <property type="entry name" value="PncC_domain"/>
    <property type="match status" value="1"/>
</dbReference>
<sequence>MVHRATARGVSVGTAESLTGGAVASEIVTVAGASSCFEGAVVSYSHDVKERVLGVPHELLEDRGAVDPDVAVAMARGARACLGVDWAVSTTGVAGPEPHDGHAVGTVFVGISGPGVDRAERLDLPGDRAAIRAATVRHAIDTLATQISFPGNA</sequence>
<name>A0AAX2SCC4_KOCRH</name>
<protein>
    <submittedName>
        <fullName evidence="2">CinA family protein</fullName>
    </submittedName>
</protein>
<keyword evidence="3" id="KW-1185">Reference proteome</keyword>
<gene>
    <name evidence="2" type="ORF">E4P33_09585</name>
</gene>
<organism evidence="2 3">
    <name type="scientific">Kocuria rhizophila</name>
    <dbReference type="NCBI Taxonomy" id="72000"/>
    <lineage>
        <taxon>Bacteria</taxon>
        <taxon>Bacillati</taxon>
        <taxon>Actinomycetota</taxon>
        <taxon>Actinomycetes</taxon>
        <taxon>Micrococcales</taxon>
        <taxon>Micrococcaceae</taxon>
        <taxon>Kocuria</taxon>
    </lineage>
</organism>